<keyword evidence="1" id="KW-0732">Signal</keyword>
<feature type="signal peptide" evidence="1">
    <location>
        <begin position="1"/>
        <end position="25"/>
    </location>
</feature>
<gene>
    <name evidence="2" type="ORF">I2H31_01235</name>
</gene>
<evidence type="ECO:0000313" key="2">
    <source>
        <dbReference type="EMBL" id="MBF9219711.1"/>
    </source>
</evidence>
<accession>A0ABS0HYT1</accession>
<dbReference type="InterPro" id="IPR032342">
    <property type="entry name" value="DUF4861"/>
</dbReference>
<reference evidence="2 3" key="1">
    <citation type="submission" date="2020-11" db="EMBL/GenBank/DDBJ databases">
        <authorList>
            <person name="Kim M.K."/>
        </authorList>
    </citation>
    <scope>NUCLEOTIDE SEQUENCE [LARGE SCALE GENOMIC DNA]</scope>
    <source>
        <strain evidence="2 3">BT662</strain>
    </source>
</reference>
<organism evidence="2 3">
    <name type="scientific">Hymenobacter ruricola</name>
    <dbReference type="NCBI Taxonomy" id="2791023"/>
    <lineage>
        <taxon>Bacteria</taxon>
        <taxon>Pseudomonadati</taxon>
        <taxon>Bacteroidota</taxon>
        <taxon>Cytophagia</taxon>
        <taxon>Cytophagales</taxon>
        <taxon>Hymenobacteraceae</taxon>
        <taxon>Hymenobacter</taxon>
    </lineage>
</organism>
<dbReference type="EMBL" id="JADQDM010000001">
    <property type="protein sequence ID" value="MBF9219711.1"/>
    <property type="molecule type" value="Genomic_DNA"/>
</dbReference>
<name>A0ABS0HYT1_9BACT</name>
<sequence length="415" mass="45871">MAYHLPRFTAAIVPALLLPLVLRSAADTGVKPALKTPAALAFTVRNRLAVARPTETVSLPAARLSGLIKAYGAGNLLVRDAAGTVLVSQALDNNADGQPDELLFQTALGANETRKFTVSGAPNGAAARPQSPYTTFSRFVPERIDDYAWENERVAFRTYGPVAQQLTEAGRKDGTLTSGMDCWLKRVSSPVIDKWYAGYQTHPSYYHHDRGEGYDPYHVGNSRGCGGTGIWDEGRLWVSKNFVSYKTLATGPIRTVFELTYAPWQANGRTVTERKRISLDLGSNLTRYEDYCSSPQPLPNFVVGISLHEKKGAVQTDRKAGWFRYWEAVDDAEIGTGVVLDPRAVTEVRDYRVEQPDQSNLLVFMRPATGPFGFYAGFGWTKSGQFRTTQEWDAYLAQFAQRLASPVEISWAKTP</sequence>
<keyword evidence="3" id="KW-1185">Reference proteome</keyword>
<dbReference type="Pfam" id="PF16153">
    <property type="entry name" value="DUF4861"/>
    <property type="match status" value="1"/>
</dbReference>
<evidence type="ECO:0000256" key="1">
    <source>
        <dbReference type="SAM" id="SignalP"/>
    </source>
</evidence>
<protein>
    <submittedName>
        <fullName evidence="2">DUF4861 domain-containing protein</fullName>
    </submittedName>
</protein>
<comment type="caution">
    <text evidence="2">The sequence shown here is derived from an EMBL/GenBank/DDBJ whole genome shotgun (WGS) entry which is preliminary data.</text>
</comment>
<dbReference type="Proteomes" id="UP000618931">
    <property type="component" value="Unassembled WGS sequence"/>
</dbReference>
<evidence type="ECO:0000313" key="3">
    <source>
        <dbReference type="Proteomes" id="UP000618931"/>
    </source>
</evidence>
<proteinExistence type="predicted"/>
<feature type="chain" id="PRO_5047446355" evidence="1">
    <location>
        <begin position="26"/>
        <end position="415"/>
    </location>
</feature>